<dbReference type="AlphaFoldDB" id="A0A5N6NPR1"/>
<dbReference type="OrthoDB" id="1751576at2759"/>
<dbReference type="EMBL" id="SZYD01000010">
    <property type="protein sequence ID" value="KAD4982470.1"/>
    <property type="molecule type" value="Genomic_DNA"/>
</dbReference>
<gene>
    <name evidence="1" type="ORF">E3N88_19141</name>
</gene>
<evidence type="ECO:0000313" key="1">
    <source>
        <dbReference type="EMBL" id="KAD4982470.1"/>
    </source>
</evidence>
<comment type="caution">
    <text evidence="1">The sequence shown here is derived from an EMBL/GenBank/DDBJ whole genome shotgun (WGS) entry which is preliminary data.</text>
</comment>
<proteinExistence type="predicted"/>
<evidence type="ECO:0000313" key="2">
    <source>
        <dbReference type="Proteomes" id="UP000326396"/>
    </source>
</evidence>
<protein>
    <submittedName>
        <fullName evidence="1">Uncharacterized protein</fullName>
    </submittedName>
</protein>
<reference evidence="1 2" key="1">
    <citation type="submission" date="2019-05" db="EMBL/GenBank/DDBJ databases">
        <title>Mikania micrantha, genome provides insights into the molecular mechanism of rapid growth.</title>
        <authorList>
            <person name="Liu B."/>
        </authorList>
    </citation>
    <scope>NUCLEOTIDE SEQUENCE [LARGE SCALE GENOMIC DNA]</scope>
    <source>
        <strain evidence="1">NLD-2019</strain>
        <tissue evidence="1">Leaf</tissue>
    </source>
</reference>
<name>A0A5N6NPR1_9ASTR</name>
<sequence length="207" mass="24165">MIDIDKLSFFGLVDYVMEIGQYESKKFHMYWLNTVHTVMKKLVSDKEVSEMAGKVHLWPFVDVYVHQRPLPEPVFQEVQPFPSTIGLEHKLTTQLAQKNLQSIFYNTKQRVNLETSNVKEKNEIRNLQAIKGIHKIPAQFENSCVAQHDEQQSNPTYIELMIAAIECDYGVRVLKNQCLWNENINEKRTGLQFVMIKSDDRLMVLGY</sequence>
<dbReference type="Proteomes" id="UP000326396">
    <property type="component" value="Linkage Group LG18"/>
</dbReference>
<accession>A0A5N6NPR1</accession>
<organism evidence="1 2">
    <name type="scientific">Mikania micrantha</name>
    <name type="common">bitter vine</name>
    <dbReference type="NCBI Taxonomy" id="192012"/>
    <lineage>
        <taxon>Eukaryota</taxon>
        <taxon>Viridiplantae</taxon>
        <taxon>Streptophyta</taxon>
        <taxon>Embryophyta</taxon>
        <taxon>Tracheophyta</taxon>
        <taxon>Spermatophyta</taxon>
        <taxon>Magnoliopsida</taxon>
        <taxon>eudicotyledons</taxon>
        <taxon>Gunneridae</taxon>
        <taxon>Pentapetalae</taxon>
        <taxon>asterids</taxon>
        <taxon>campanulids</taxon>
        <taxon>Asterales</taxon>
        <taxon>Asteraceae</taxon>
        <taxon>Asteroideae</taxon>
        <taxon>Heliantheae alliance</taxon>
        <taxon>Eupatorieae</taxon>
        <taxon>Mikania</taxon>
    </lineage>
</organism>
<keyword evidence="2" id="KW-1185">Reference proteome</keyword>